<organism evidence="1">
    <name type="scientific">Arundo donax</name>
    <name type="common">Giant reed</name>
    <name type="synonym">Donax arundinaceus</name>
    <dbReference type="NCBI Taxonomy" id="35708"/>
    <lineage>
        <taxon>Eukaryota</taxon>
        <taxon>Viridiplantae</taxon>
        <taxon>Streptophyta</taxon>
        <taxon>Embryophyta</taxon>
        <taxon>Tracheophyta</taxon>
        <taxon>Spermatophyta</taxon>
        <taxon>Magnoliopsida</taxon>
        <taxon>Liliopsida</taxon>
        <taxon>Poales</taxon>
        <taxon>Poaceae</taxon>
        <taxon>PACMAD clade</taxon>
        <taxon>Arundinoideae</taxon>
        <taxon>Arundineae</taxon>
        <taxon>Arundo</taxon>
    </lineage>
</organism>
<protein>
    <submittedName>
        <fullName evidence="1">Uncharacterized protein</fullName>
    </submittedName>
</protein>
<sequence>MTKTVVGEAAMTTVLATSTSSIGKAMAEAVLVLQKAIAVACQKENLEDDGSRLMLRAK</sequence>
<reference evidence="1" key="1">
    <citation type="submission" date="2014-09" db="EMBL/GenBank/DDBJ databases">
        <authorList>
            <person name="Magalhaes I.L.F."/>
            <person name="Oliveira U."/>
            <person name="Santos F.R."/>
            <person name="Vidigal T.H.D.A."/>
            <person name="Brescovit A.D."/>
            <person name="Santos A.J."/>
        </authorList>
    </citation>
    <scope>NUCLEOTIDE SEQUENCE</scope>
    <source>
        <tissue evidence="1">Shoot tissue taken approximately 20 cm above the soil surface</tissue>
    </source>
</reference>
<reference evidence="1" key="2">
    <citation type="journal article" date="2015" name="Data Brief">
        <title>Shoot transcriptome of the giant reed, Arundo donax.</title>
        <authorList>
            <person name="Barrero R.A."/>
            <person name="Guerrero F.D."/>
            <person name="Moolhuijzen P."/>
            <person name="Goolsby J.A."/>
            <person name="Tidwell J."/>
            <person name="Bellgard S.E."/>
            <person name="Bellgard M.I."/>
        </authorList>
    </citation>
    <scope>NUCLEOTIDE SEQUENCE</scope>
    <source>
        <tissue evidence="1">Shoot tissue taken approximately 20 cm above the soil surface</tissue>
    </source>
</reference>
<accession>A0A0A9A2E6</accession>
<dbReference type="AlphaFoldDB" id="A0A0A9A2E6"/>
<evidence type="ECO:0000313" key="1">
    <source>
        <dbReference type="EMBL" id="JAD43160.1"/>
    </source>
</evidence>
<dbReference type="EMBL" id="GBRH01254735">
    <property type="protein sequence ID" value="JAD43160.1"/>
    <property type="molecule type" value="Transcribed_RNA"/>
</dbReference>
<name>A0A0A9A2E6_ARUDO</name>
<proteinExistence type="predicted"/>